<dbReference type="Proteomes" id="UP001283361">
    <property type="component" value="Unassembled WGS sequence"/>
</dbReference>
<organism evidence="1 2">
    <name type="scientific">Elysia crispata</name>
    <name type="common">lettuce slug</name>
    <dbReference type="NCBI Taxonomy" id="231223"/>
    <lineage>
        <taxon>Eukaryota</taxon>
        <taxon>Metazoa</taxon>
        <taxon>Spiralia</taxon>
        <taxon>Lophotrochozoa</taxon>
        <taxon>Mollusca</taxon>
        <taxon>Gastropoda</taxon>
        <taxon>Heterobranchia</taxon>
        <taxon>Euthyneura</taxon>
        <taxon>Panpulmonata</taxon>
        <taxon>Sacoglossa</taxon>
        <taxon>Placobranchoidea</taxon>
        <taxon>Plakobranchidae</taxon>
        <taxon>Elysia</taxon>
    </lineage>
</organism>
<accession>A0AAE0ZV96</accession>
<dbReference type="AlphaFoldDB" id="A0AAE0ZV96"/>
<protein>
    <submittedName>
        <fullName evidence="1">Uncharacterized protein</fullName>
    </submittedName>
</protein>
<dbReference type="EMBL" id="JAWDGP010003346">
    <property type="protein sequence ID" value="KAK3775257.1"/>
    <property type="molecule type" value="Genomic_DNA"/>
</dbReference>
<name>A0AAE0ZV96_9GAST</name>
<gene>
    <name evidence="1" type="ORF">RRG08_044933</name>
</gene>
<sequence>MDSLISFRPHRTREMHRWSCQAWCTIDAVRVRNKLQSLSRGRLYKTRRSGCCAVQSTSGCVVWCLPYHIPILRRRKESATEWMLCCAEHLRVCSMVLTLPHSDLETPQGVSD</sequence>
<keyword evidence="2" id="KW-1185">Reference proteome</keyword>
<evidence type="ECO:0000313" key="1">
    <source>
        <dbReference type="EMBL" id="KAK3775257.1"/>
    </source>
</evidence>
<evidence type="ECO:0000313" key="2">
    <source>
        <dbReference type="Proteomes" id="UP001283361"/>
    </source>
</evidence>
<comment type="caution">
    <text evidence="1">The sequence shown here is derived from an EMBL/GenBank/DDBJ whole genome shotgun (WGS) entry which is preliminary data.</text>
</comment>
<reference evidence="1" key="1">
    <citation type="journal article" date="2023" name="G3 (Bethesda)">
        <title>A reference genome for the long-term kleptoplast-retaining sea slug Elysia crispata morphotype clarki.</title>
        <authorList>
            <person name="Eastman K.E."/>
            <person name="Pendleton A.L."/>
            <person name="Shaikh M.A."/>
            <person name="Suttiyut T."/>
            <person name="Ogas R."/>
            <person name="Tomko P."/>
            <person name="Gavelis G."/>
            <person name="Widhalm J.R."/>
            <person name="Wisecaver J.H."/>
        </authorList>
    </citation>
    <scope>NUCLEOTIDE SEQUENCE</scope>
    <source>
        <strain evidence="1">ECLA1</strain>
    </source>
</reference>
<proteinExistence type="predicted"/>